<accession>A0ABN1PHF7</accession>
<dbReference type="EMBL" id="BAAAID010000015">
    <property type="protein sequence ID" value="GAA0928151.1"/>
    <property type="molecule type" value="Genomic_DNA"/>
</dbReference>
<keyword evidence="3" id="KW-1185">Reference proteome</keyword>
<feature type="compositionally biased region" description="Polar residues" evidence="1">
    <location>
        <begin position="90"/>
        <end position="108"/>
    </location>
</feature>
<dbReference type="Proteomes" id="UP001500418">
    <property type="component" value="Unassembled WGS sequence"/>
</dbReference>
<name>A0ABN1PHF7_9ACTN</name>
<proteinExistence type="predicted"/>
<comment type="caution">
    <text evidence="2">The sequence shown here is derived from an EMBL/GenBank/DDBJ whole genome shotgun (WGS) entry which is preliminary data.</text>
</comment>
<feature type="region of interest" description="Disordered" evidence="1">
    <location>
        <begin position="71"/>
        <end position="117"/>
    </location>
</feature>
<feature type="compositionally biased region" description="Polar residues" evidence="1">
    <location>
        <begin position="30"/>
        <end position="41"/>
    </location>
</feature>
<reference evidence="3" key="1">
    <citation type="journal article" date="2019" name="Int. J. Syst. Evol. Microbiol.">
        <title>The Global Catalogue of Microorganisms (GCM) 10K type strain sequencing project: providing services to taxonomists for standard genome sequencing and annotation.</title>
        <authorList>
            <consortium name="The Broad Institute Genomics Platform"/>
            <consortium name="The Broad Institute Genome Sequencing Center for Infectious Disease"/>
            <person name="Wu L."/>
            <person name="Ma J."/>
        </authorList>
    </citation>
    <scope>NUCLEOTIDE SEQUENCE [LARGE SCALE GENOMIC DNA]</scope>
    <source>
        <strain evidence="3">JCM 11444</strain>
    </source>
</reference>
<protein>
    <submittedName>
        <fullName evidence="2">Uncharacterized protein</fullName>
    </submittedName>
</protein>
<evidence type="ECO:0000313" key="3">
    <source>
        <dbReference type="Proteomes" id="UP001500418"/>
    </source>
</evidence>
<organism evidence="2 3">
    <name type="scientific">Streptomyces rhizosphaericus</name>
    <dbReference type="NCBI Taxonomy" id="114699"/>
    <lineage>
        <taxon>Bacteria</taxon>
        <taxon>Bacillati</taxon>
        <taxon>Actinomycetota</taxon>
        <taxon>Actinomycetes</taxon>
        <taxon>Kitasatosporales</taxon>
        <taxon>Streptomycetaceae</taxon>
        <taxon>Streptomyces</taxon>
        <taxon>Streptomyces violaceusniger group</taxon>
    </lineage>
</organism>
<gene>
    <name evidence="2" type="ORF">GCM10009575_029400</name>
</gene>
<feature type="region of interest" description="Disordered" evidence="1">
    <location>
        <begin position="1"/>
        <end position="49"/>
    </location>
</feature>
<evidence type="ECO:0000313" key="2">
    <source>
        <dbReference type="EMBL" id="GAA0928151.1"/>
    </source>
</evidence>
<evidence type="ECO:0000256" key="1">
    <source>
        <dbReference type="SAM" id="MobiDB-lite"/>
    </source>
</evidence>
<sequence length="117" mass="12095">MPLPVRARTGSVLMNSPGTRSAPAPAFIRPNSTVPNTTSSRADTDARTRAHTVWNTVAGLTPSRLACCRNRTANRPSTGRRASLTAVPSPCTSTSPNGAVGSATSPSNPAKYRSCSA</sequence>